<evidence type="ECO:0000313" key="1">
    <source>
        <dbReference type="EMBL" id="KAI8002459.1"/>
    </source>
</evidence>
<protein>
    <submittedName>
        <fullName evidence="1">E3 ubiquitin-protein ligase WAVH2</fullName>
    </submittedName>
</protein>
<name>A0ACC0GNA5_9ERIC</name>
<proteinExistence type="predicted"/>
<comment type="caution">
    <text evidence="1">The sequence shown here is derived from an EMBL/GenBank/DDBJ whole genome shotgun (WGS) entry which is preliminary data.</text>
</comment>
<organism evidence="1 2">
    <name type="scientific">Camellia lanceoleosa</name>
    <dbReference type="NCBI Taxonomy" id="1840588"/>
    <lineage>
        <taxon>Eukaryota</taxon>
        <taxon>Viridiplantae</taxon>
        <taxon>Streptophyta</taxon>
        <taxon>Embryophyta</taxon>
        <taxon>Tracheophyta</taxon>
        <taxon>Spermatophyta</taxon>
        <taxon>Magnoliopsida</taxon>
        <taxon>eudicotyledons</taxon>
        <taxon>Gunneridae</taxon>
        <taxon>Pentapetalae</taxon>
        <taxon>asterids</taxon>
        <taxon>Ericales</taxon>
        <taxon>Theaceae</taxon>
        <taxon>Camellia</taxon>
    </lineage>
</organism>
<evidence type="ECO:0000313" key="2">
    <source>
        <dbReference type="Proteomes" id="UP001060215"/>
    </source>
</evidence>
<dbReference type="Proteomes" id="UP001060215">
    <property type="component" value="Chromosome 9"/>
</dbReference>
<sequence length="82" mass="9132">MTMNSRLTARHIMDAIVFSEGTLSPSNTLKKAGKVLEDRRERNPITSIMLLSDQWQPPSVPDSSLEVHLRTVFVPLLSSSPV</sequence>
<accession>A0ACC0GNA5</accession>
<gene>
    <name evidence="1" type="ORF">LOK49_LG08G01190</name>
</gene>
<dbReference type="EMBL" id="CM045766">
    <property type="protein sequence ID" value="KAI8002459.1"/>
    <property type="molecule type" value="Genomic_DNA"/>
</dbReference>
<keyword evidence="2" id="KW-1185">Reference proteome</keyword>
<reference evidence="1 2" key="1">
    <citation type="journal article" date="2022" name="Plant J.">
        <title>Chromosome-level genome of Camellia lanceoleosa provides a valuable resource for understanding genome evolution and self-incompatibility.</title>
        <authorList>
            <person name="Gong W."/>
            <person name="Xiao S."/>
            <person name="Wang L."/>
            <person name="Liao Z."/>
            <person name="Chang Y."/>
            <person name="Mo W."/>
            <person name="Hu G."/>
            <person name="Li W."/>
            <person name="Zhao G."/>
            <person name="Zhu H."/>
            <person name="Hu X."/>
            <person name="Ji K."/>
            <person name="Xiang X."/>
            <person name="Song Q."/>
            <person name="Yuan D."/>
            <person name="Jin S."/>
            <person name="Zhang L."/>
        </authorList>
    </citation>
    <scope>NUCLEOTIDE SEQUENCE [LARGE SCALE GENOMIC DNA]</scope>
    <source>
        <strain evidence="1">SQ_2022a</strain>
    </source>
</reference>